<dbReference type="EMBL" id="JASMQC010000047">
    <property type="protein sequence ID" value="KAK1929570.1"/>
    <property type="molecule type" value="Genomic_DNA"/>
</dbReference>
<keyword evidence="1" id="KW-0677">Repeat</keyword>
<protein>
    <submittedName>
        <fullName evidence="2">MORN repeat-containing protein 3</fullName>
    </submittedName>
</protein>
<sequence length="243" mass="26715">MRAQYNGDLVEGIRHGKGELTFVNGDKYEGEFVQGFRHGHGIFTSQHGTHVYDGEWRRGERHGVGKERWFASGDRYEGDYEHDMFHGKGLLVRGSSKSKYEGEFQNGRRNGYGCMEFAAPVITNSSASSGSAVFKKVVGAAAKAHGTGLAVYVGSWKDGRMHGEGKYTRSDGSFYEGSWRDGLAHGLGKELVLATGEVYEGTWQTGVRHGGGTVTRNGTRRGGTWEMGQRIKWTTAELPLQKG</sequence>
<comment type="caution">
    <text evidence="2">The sequence shown here is derived from an EMBL/GenBank/DDBJ whole genome shotgun (WGS) entry which is preliminary data.</text>
</comment>
<dbReference type="Gene3D" id="2.20.110.10">
    <property type="entry name" value="Histone H3 K4-specific methyltransferase SET7/9 N-terminal domain"/>
    <property type="match status" value="4"/>
</dbReference>
<name>A0AAD9LAQ6_9STRA</name>
<dbReference type="Proteomes" id="UP001259832">
    <property type="component" value="Unassembled WGS sequence"/>
</dbReference>
<dbReference type="PANTHER" id="PTHR23084">
    <property type="entry name" value="PHOSPHATIDYLINOSITOL-4-PHOSPHATE 5-KINASE RELATED"/>
    <property type="match status" value="1"/>
</dbReference>
<dbReference type="AlphaFoldDB" id="A0AAD9LAQ6"/>
<dbReference type="SMART" id="SM00698">
    <property type="entry name" value="MORN"/>
    <property type="match status" value="8"/>
</dbReference>
<dbReference type="InterPro" id="IPR003409">
    <property type="entry name" value="MORN"/>
</dbReference>
<evidence type="ECO:0000313" key="3">
    <source>
        <dbReference type="Proteomes" id="UP001259832"/>
    </source>
</evidence>
<evidence type="ECO:0000313" key="2">
    <source>
        <dbReference type="EMBL" id="KAK1929570.1"/>
    </source>
</evidence>
<reference evidence="2" key="1">
    <citation type="submission" date="2023-08" db="EMBL/GenBank/DDBJ databases">
        <title>Reference Genome Resource for the Citrus Pathogen Phytophthora citrophthora.</title>
        <authorList>
            <person name="Moller H."/>
            <person name="Coetzee B."/>
            <person name="Rose L.J."/>
            <person name="Van Niekerk J.M."/>
        </authorList>
    </citation>
    <scope>NUCLEOTIDE SEQUENCE</scope>
    <source>
        <strain evidence="2">STE-U-9442</strain>
    </source>
</reference>
<evidence type="ECO:0000256" key="1">
    <source>
        <dbReference type="ARBA" id="ARBA00022737"/>
    </source>
</evidence>
<dbReference type="SUPFAM" id="SSF82185">
    <property type="entry name" value="Histone H3 K4-specific methyltransferase SET7/9 N-terminal domain"/>
    <property type="match status" value="2"/>
</dbReference>
<dbReference type="PANTHER" id="PTHR23084:SF263">
    <property type="entry name" value="MORN REPEAT-CONTAINING PROTEIN 1"/>
    <property type="match status" value="1"/>
</dbReference>
<proteinExistence type="predicted"/>
<gene>
    <name evidence="2" type="ORF">P3T76_014968</name>
</gene>
<accession>A0AAD9LAQ6</accession>
<keyword evidence="3" id="KW-1185">Reference proteome</keyword>
<organism evidence="2 3">
    <name type="scientific">Phytophthora citrophthora</name>
    <dbReference type="NCBI Taxonomy" id="4793"/>
    <lineage>
        <taxon>Eukaryota</taxon>
        <taxon>Sar</taxon>
        <taxon>Stramenopiles</taxon>
        <taxon>Oomycota</taxon>
        <taxon>Peronosporomycetes</taxon>
        <taxon>Peronosporales</taxon>
        <taxon>Peronosporaceae</taxon>
        <taxon>Phytophthora</taxon>
    </lineage>
</organism>
<dbReference type="Pfam" id="PF02493">
    <property type="entry name" value="MORN"/>
    <property type="match status" value="8"/>
</dbReference>